<dbReference type="PANTHER" id="PTHR46268:SF6">
    <property type="entry name" value="UNIVERSAL STRESS PROTEIN UP12"/>
    <property type="match status" value="1"/>
</dbReference>
<name>A0ABW5L8N1_9FLAO</name>
<evidence type="ECO:0000256" key="1">
    <source>
        <dbReference type="ARBA" id="ARBA00008791"/>
    </source>
</evidence>
<protein>
    <submittedName>
        <fullName evidence="3">Universal stress protein</fullName>
    </submittedName>
</protein>
<evidence type="ECO:0000313" key="4">
    <source>
        <dbReference type="Proteomes" id="UP001597319"/>
    </source>
</evidence>
<reference evidence="4" key="1">
    <citation type="journal article" date="2019" name="Int. J. Syst. Evol. Microbiol.">
        <title>The Global Catalogue of Microorganisms (GCM) 10K type strain sequencing project: providing services to taxonomists for standard genome sequencing and annotation.</title>
        <authorList>
            <consortium name="The Broad Institute Genomics Platform"/>
            <consortium name="The Broad Institute Genome Sequencing Center for Infectious Disease"/>
            <person name="Wu L."/>
            <person name="Ma J."/>
        </authorList>
    </citation>
    <scope>NUCLEOTIDE SEQUENCE [LARGE SCALE GENOMIC DNA]</scope>
    <source>
        <strain evidence="4">KCTC 52274</strain>
    </source>
</reference>
<sequence>MKNQDLNNKYRLLVLVDLTQKSHTALKNAIHLAKVINGTIELFHVCPPANVVQYENQLSAMRTINETYIRTEKKLQDMVLRISEEENVAITYNFTFGNVKSEIHNYIQKTNPDIVVVGKRDKKFINFLEDGVTKFLLKKHPGIIMITGKEKTFQPDSDISLGFYNNNNVIDNHTVNIVKDLNKQSENPVKFFSVRKKSAADNAKLAIDHIKSACNFMNSVEYKFEENPYSLDGLTTYVHKNNVELLCMGRVNDNRGWLNRLINRKSHMDNVIEKLNISLLVVGGR</sequence>
<dbReference type="PANTHER" id="PTHR46268">
    <property type="entry name" value="STRESS RESPONSE PROTEIN NHAX"/>
    <property type="match status" value="1"/>
</dbReference>
<dbReference type="CDD" id="cd00293">
    <property type="entry name" value="USP-like"/>
    <property type="match status" value="1"/>
</dbReference>
<dbReference type="Proteomes" id="UP001597319">
    <property type="component" value="Unassembled WGS sequence"/>
</dbReference>
<dbReference type="InterPro" id="IPR006016">
    <property type="entry name" value="UspA"/>
</dbReference>
<comment type="similarity">
    <text evidence="1">Belongs to the universal stress protein A family.</text>
</comment>
<dbReference type="RefSeq" id="WP_378288813.1">
    <property type="nucleotide sequence ID" value="NZ_JBHULE010000002.1"/>
</dbReference>
<dbReference type="EMBL" id="JBHULE010000002">
    <property type="protein sequence ID" value="MFD2561258.1"/>
    <property type="molecule type" value="Genomic_DNA"/>
</dbReference>
<evidence type="ECO:0000259" key="2">
    <source>
        <dbReference type="Pfam" id="PF00582"/>
    </source>
</evidence>
<keyword evidence="4" id="KW-1185">Reference proteome</keyword>
<feature type="domain" description="UspA" evidence="2">
    <location>
        <begin position="11"/>
        <end position="126"/>
    </location>
</feature>
<dbReference type="Pfam" id="PF00582">
    <property type="entry name" value="Usp"/>
    <property type="match status" value="1"/>
</dbReference>
<evidence type="ECO:0000313" key="3">
    <source>
        <dbReference type="EMBL" id="MFD2561258.1"/>
    </source>
</evidence>
<dbReference type="Gene3D" id="3.40.50.12370">
    <property type="match status" value="1"/>
</dbReference>
<dbReference type="SUPFAM" id="SSF52402">
    <property type="entry name" value="Adenine nucleotide alpha hydrolases-like"/>
    <property type="match status" value="1"/>
</dbReference>
<comment type="caution">
    <text evidence="3">The sequence shown here is derived from an EMBL/GenBank/DDBJ whole genome shotgun (WGS) entry which is preliminary data.</text>
</comment>
<accession>A0ABW5L8N1</accession>
<gene>
    <name evidence="3" type="ORF">ACFSR1_01175</name>
</gene>
<proteinExistence type="inferred from homology"/>
<organism evidence="3 4">
    <name type="scientific">Aquimarina rubra</name>
    <dbReference type="NCBI Taxonomy" id="1920033"/>
    <lineage>
        <taxon>Bacteria</taxon>
        <taxon>Pseudomonadati</taxon>
        <taxon>Bacteroidota</taxon>
        <taxon>Flavobacteriia</taxon>
        <taxon>Flavobacteriales</taxon>
        <taxon>Flavobacteriaceae</taxon>
        <taxon>Aquimarina</taxon>
    </lineage>
</organism>